<evidence type="ECO:0000313" key="9">
    <source>
        <dbReference type="Proteomes" id="UP000324585"/>
    </source>
</evidence>
<keyword evidence="5 6" id="KW-0472">Membrane</keyword>
<protein>
    <recommendedName>
        <fullName evidence="6">Protein YIPF</fullName>
    </recommendedName>
</protein>
<comment type="caution">
    <text evidence="6">Lacks conserved residue(s) required for the propagation of feature annotation.</text>
</comment>
<comment type="caution">
    <text evidence="8">The sequence shown here is derived from an EMBL/GenBank/DDBJ whole genome shotgun (WGS) entry which is preliminary data.</text>
</comment>
<dbReference type="Proteomes" id="UP000324585">
    <property type="component" value="Unassembled WGS sequence"/>
</dbReference>
<dbReference type="GO" id="GO:0005802">
    <property type="term" value="C:trans-Golgi network"/>
    <property type="evidence" value="ECO:0007669"/>
    <property type="project" value="TreeGrafter"/>
</dbReference>
<dbReference type="AlphaFoldDB" id="A0A5J4YSD0"/>
<evidence type="ECO:0000256" key="1">
    <source>
        <dbReference type="ARBA" id="ARBA00004141"/>
    </source>
</evidence>
<evidence type="ECO:0000313" key="8">
    <source>
        <dbReference type="EMBL" id="KAA8494309.1"/>
    </source>
</evidence>
<feature type="transmembrane region" description="Helical" evidence="6">
    <location>
        <begin position="144"/>
        <end position="162"/>
    </location>
</feature>
<evidence type="ECO:0000256" key="2">
    <source>
        <dbReference type="ARBA" id="ARBA00010596"/>
    </source>
</evidence>
<feature type="transmembrane region" description="Helical" evidence="6">
    <location>
        <begin position="113"/>
        <end position="132"/>
    </location>
</feature>
<dbReference type="EMBL" id="VRMN01000005">
    <property type="protein sequence ID" value="KAA8494309.1"/>
    <property type="molecule type" value="Genomic_DNA"/>
</dbReference>
<dbReference type="GO" id="GO:0048280">
    <property type="term" value="P:vesicle fusion with Golgi apparatus"/>
    <property type="evidence" value="ECO:0007669"/>
    <property type="project" value="TreeGrafter"/>
</dbReference>
<keyword evidence="9" id="KW-1185">Reference proteome</keyword>
<organism evidence="8 9">
    <name type="scientific">Porphyridium purpureum</name>
    <name type="common">Red alga</name>
    <name type="synonym">Porphyridium cruentum</name>
    <dbReference type="NCBI Taxonomy" id="35688"/>
    <lineage>
        <taxon>Eukaryota</taxon>
        <taxon>Rhodophyta</taxon>
        <taxon>Bangiophyceae</taxon>
        <taxon>Porphyridiales</taxon>
        <taxon>Porphyridiaceae</taxon>
        <taxon>Porphyridium</taxon>
    </lineage>
</organism>
<keyword evidence="4 6" id="KW-1133">Transmembrane helix</keyword>
<keyword evidence="3 6" id="KW-0812">Transmembrane</keyword>
<feature type="transmembrane region" description="Helical" evidence="6">
    <location>
        <begin position="169"/>
        <end position="194"/>
    </location>
</feature>
<evidence type="ECO:0000256" key="4">
    <source>
        <dbReference type="ARBA" id="ARBA00022989"/>
    </source>
</evidence>
<evidence type="ECO:0000256" key="6">
    <source>
        <dbReference type="RuleBase" id="RU361264"/>
    </source>
</evidence>
<dbReference type="InterPro" id="IPR045231">
    <property type="entry name" value="Yip1/4-like"/>
</dbReference>
<dbReference type="PANTHER" id="PTHR21236:SF2">
    <property type="entry name" value="PROTEIN YIPF"/>
    <property type="match status" value="1"/>
</dbReference>
<feature type="domain" description="Yip1" evidence="7">
    <location>
        <begin position="71"/>
        <end position="217"/>
    </location>
</feature>
<gene>
    <name evidence="8" type="ORF">FVE85_4284</name>
</gene>
<dbReference type="GO" id="GO:0006888">
    <property type="term" value="P:endoplasmic reticulum to Golgi vesicle-mediated transport"/>
    <property type="evidence" value="ECO:0007669"/>
    <property type="project" value="InterPro"/>
</dbReference>
<evidence type="ECO:0000256" key="3">
    <source>
        <dbReference type="ARBA" id="ARBA00022692"/>
    </source>
</evidence>
<dbReference type="InterPro" id="IPR006977">
    <property type="entry name" value="Yip1_dom"/>
</dbReference>
<dbReference type="Pfam" id="PF04893">
    <property type="entry name" value="Yip1"/>
    <property type="match status" value="1"/>
</dbReference>
<evidence type="ECO:0000256" key="5">
    <source>
        <dbReference type="ARBA" id="ARBA00023136"/>
    </source>
</evidence>
<proteinExistence type="inferred from homology"/>
<sequence length="220" mass="23687">MSEFYQSSFGPPPGMAGAGAAGGMVPQHAALAPGLSAQQHSFSTSSFEDEPPLLEELGINVEHIWAKALMVLNPLSKFDPSFADEPDMSGPVLFCLLLGVFLLLGGKVQFGQIYGQASIGCVSIYLVLNLMSQSRIDMYRSTSILGYSLLPMVIMAGLRIFLSSPRFQVVTIILGAVAIAWCTIIATKIFVAVLSLREQTWLVGYPLGLLYTSFALITVF</sequence>
<dbReference type="PANTHER" id="PTHR21236">
    <property type="entry name" value="GOLGI MEMBRANE PROTEIN YIP1"/>
    <property type="match status" value="1"/>
</dbReference>
<comment type="similarity">
    <text evidence="2 6">Belongs to the YIP1 family.</text>
</comment>
<comment type="subcellular location">
    <subcellularLocation>
        <location evidence="6">Golgi apparatus membrane</location>
        <topology evidence="6">Multi-pass membrane protein</topology>
    </subcellularLocation>
    <subcellularLocation>
        <location evidence="1">Membrane</location>
        <topology evidence="1">Multi-pass membrane protein</topology>
    </subcellularLocation>
</comment>
<dbReference type="OMA" id="HIRAKSM"/>
<accession>A0A5J4YSD0</accession>
<dbReference type="OrthoDB" id="440385at2759"/>
<evidence type="ECO:0000259" key="7">
    <source>
        <dbReference type="Pfam" id="PF04893"/>
    </source>
</evidence>
<reference evidence="9" key="1">
    <citation type="journal article" date="2019" name="Nat. Commun.">
        <title>Expansion of phycobilisome linker gene families in mesophilic red algae.</title>
        <authorList>
            <person name="Lee J."/>
            <person name="Kim D."/>
            <person name="Bhattacharya D."/>
            <person name="Yoon H.S."/>
        </authorList>
    </citation>
    <scope>NUCLEOTIDE SEQUENCE [LARGE SCALE GENOMIC DNA]</scope>
    <source>
        <strain evidence="9">CCMP 1328</strain>
    </source>
</reference>
<feature type="transmembrane region" description="Helical" evidence="6">
    <location>
        <begin position="200"/>
        <end position="219"/>
    </location>
</feature>
<name>A0A5J4YSD0_PORPP</name>
<dbReference type="GO" id="GO:0000139">
    <property type="term" value="C:Golgi membrane"/>
    <property type="evidence" value="ECO:0007669"/>
    <property type="project" value="UniProtKB-SubCell"/>
</dbReference>